<dbReference type="NCBIfam" id="TIGR00254">
    <property type="entry name" value="GGDEF"/>
    <property type="match status" value="1"/>
</dbReference>
<dbReference type="EC" id="2.7.7.65" evidence="2"/>
<dbReference type="Proteomes" id="UP000198924">
    <property type="component" value="Unassembled WGS sequence"/>
</dbReference>
<dbReference type="GO" id="GO:1902201">
    <property type="term" value="P:negative regulation of bacterial-type flagellum-dependent cell motility"/>
    <property type="evidence" value="ECO:0007669"/>
    <property type="project" value="TreeGrafter"/>
</dbReference>
<dbReference type="OrthoDB" id="9773156at2"/>
<evidence type="ECO:0000259" key="4">
    <source>
        <dbReference type="PROSITE" id="PS50887"/>
    </source>
</evidence>
<dbReference type="InterPro" id="IPR000160">
    <property type="entry name" value="GGDEF_dom"/>
</dbReference>
<dbReference type="CDD" id="cd01949">
    <property type="entry name" value="GGDEF"/>
    <property type="match status" value="1"/>
</dbReference>
<dbReference type="InterPro" id="IPR043128">
    <property type="entry name" value="Rev_trsase/Diguanyl_cyclase"/>
</dbReference>
<dbReference type="GO" id="GO:0043709">
    <property type="term" value="P:cell adhesion involved in single-species biofilm formation"/>
    <property type="evidence" value="ECO:0007669"/>
    <property type="project" value="TreeGrafter"/>
</dbReference>
<dbReference type="Pfam" id="PF00990">
    <property type="entry name" value="GGDEF"/>
    <property type="match status" value="1"/>
</dbReference>
<comment type="catalytic activity">
    <reaction evidence="3">
        <text>2 GTP = 3',3'-c-di-GMP + 2 diphosphate</text>
        <dbReference type="Rhea" id="RHEA:24898"/>
        <dbReference type="ChEBI" id="CHEBI:33019"/>
        <dbReference type="ChEBI" id="CHEBI:37565"/>
        <dbReference type="ChEBI" id="CHEBI:58805"/>
        <dbReference type="EC" id="2.7.7.65"/>
    </reaction>
</comment>
<dbReference type="PANTHER" id="PTHR45138:SF9">
    <property type="entry name" value="DIGUANYLATE CYCLASE DGCM-RELATED"/>
    <property type="match status" value="1"/>
</dbReference>
<feature type="domain" description="GGDEF" evidence="4">
    <location>
        <begin position="172"/>
        <end position="304"/>
    </location>
</feature>
<dbReference type="RefSeq" id="WP_091712355.1">
    <property type="nucleotide sequence ID" value="NZ_FOSH01000005.1"/>
</dbReference>
<dbReference type="InterPro" id="IPR050469">
    <property type="entry name" value="Diguanylate_Cyclase"/>
</dbReference>
<dbReference type="GO" id="GO:0052621">
    <property type="term" value="F:diguanylate cyclase activity"/>
    <property type="evidence" value="ECO:0007669"/>
    <property type="project" value="UniProtKB-EC"/>
</dbReference>
<keyword evidence="6" id="KW-1185">Reference proteome</keyword>
<proteinExistence type="predicted"/>
<sequence length="305" mass="34652">MEHPLISNKHKLSLVEGSKPAIDNTQTKTAEEIHRQLPYTLQTSLILEDMLQLFQQEINAIFPECSFHYQNPSMKVDINSAEKSHHRCHYKLEMNGDYLGDLSFTQSKKFSQTDIIFIEDLLSLLVYPLRNCLLYKKALASALLDDLTNLGNRAAYEKSLNREIDRAKRHNTPLSLVLIDIDNFKIINDNFGHMTGDRALKILADMINQNLRGSDMAFRFGGEEFVLLLTDTSIHDAHVAAERVRESVAQILSHDGKNSFGFTISLGVAQLDKNEEGYHLFERADMALYEAKHMGKNITVCAKKP</sequence>
<dbReference type="Gene3D" id="3.30.70.270">
    <property type="match status" value="1"/>
</dbReference>
<dbReference type="PANTHER" id="PTHR45138">
    <property type="entry name" value="REGULATORY COMPONENTS OF SENSORY TRANSDUCTION SYSTEM"/>
    <property type="match status" value="1"/>
</dbReference>
<dbReference type="GO" id="GO:0005886">
    <property type="term" value="C:plasma membrane"/>
    <property type="evidence" value="ECO:0007669"/>
    <property type="project" value="TreeGrafter"/>
</dbReference>
<dbReference type="SUPFAM" id="SSF55073">
    <property type="entry name" value="Nucleotide cyclase"/>
    <property type="match status" value="1"/>
</dbReference>
<dbReference type="SMART" id="SM00267">
    <property type="entry name" value="GGDEF"/>
    <property type="match status" value="1"/>
</dbReference>
<dbReference type="STRING" id="45496.SAMN04488079_105214"/>
<evidence type="ECO:0000256" key="1">
    <source>
        <dbReference type="ARBA" id="ARBA00001946"/>
    </source>
</evidence>
<reference evidence="6" key="1">
    <citation type="submission" date="2016-10" db="EMBL/GenBank/DDBJ databases">
        <authorList>
            <person name="Varghese N."/>
            <person name="Submissions S."/>
        </authorList>
    </citation>
    <scope>NUCLEOTIDE SEQUENCE [LARGE SCALE GENOMIC DNA]</scope>
    <source>
        <strain evidence="6">DSM 11578</strain>
    </source>
</reference>
<dbReference type="InterPro" id="IPR029787">
    <property type="entry name" value="Nucleotide_cyclase"/>
</dbReference>
<accession>A0A1I3X4X5</accession>
<dbReference type="PROSITE" id="PS50887">
    <property type="entry name" value="GGDEF"/>
    <property type="match status" value="1"/>
</dbReference>
<name>A0A1I3X4X5_9GAMM</name>
<dbReference type="AlphaFoldDB" id="A0A1I3X4X5"/>
<organism evidence="5 6">
    <name type="scientific">Methylophaga sulfidovorans</name>
    <dbReference type="NCBI Taxonomy" id="45496"/>
    <lineage>
        <taxon>Bacteria</taxon>
        <taxon>Pseudomonadati</taxon>
        <taxon>Pseudomonadota</taxon>
        <taxon>Gammaproteobacteria</taxon>
        <taxon>Thiotrichales</taxon>
        <taxon>Piscirickettsiaceae</taxon>
        <taxon>Methylophaga</taxon>
    </lineage>
</organism>
<evidence type="ECO:0000313" key="5">
    <source>
        <dbReference type="EMBL" id="SFK14643.1"/>
    </source>
</evidence>
<evidence type="ECO:0000256" key="2">
    <source>
        <dbReference type="ARBA" id="ARBA00012528"/>
    </source>
</evidence>
<dbReference type="EMBL" id="FOSH01000005">
    <property type="protein sequence ID" value="SFK14643.1"/>
    <property type="molecule type" value="Genomic_DNA"/>
</dbReference>
<gene>
    <name evidence="5" type="ORF">SAMN04488079_105214</name>
</gene>
<dbReference type="FunFam" id="3.30.70.270:FF:000001">
    <property type="entry name" value="Diguanylate cyclase domain protein"/>
    <property type="match status" value="1"/>
</dbReference>
<evidence type="ECO:0000313" key="6">
    <source>
        <dbReference type="Proteomes" id="UP000198924"/>
    </source>
</evidence>
<protein>
    <recommendedName>
        <fullName evidence="2">diguanylate cyclase</fullName>
        <ecNumber evidence="2">2.7.7.65</ecNumber>
    </recommendedName>
</protein>
<comment type="cofactor">
    <cofactor evidence="1">
        <name>Mg(2+)</name>
        <dbReference type="ChEBI" id="CHEBI:18420"/>
    </cofactor>
</comment>
<evidence type="ECO:0000256" key="3">
    <source>
        <dbReference type="ARBA" id="ARBA00034247"/>
    </source>
</evidence>